<dbReference type="EMBL" id="JACGWJ010000565">
    <property type="protein sequence ID" value="KAL0291091.1"/>
    <property type="molecule type" value="Genomic_DNA"/>
</dbReference>
<organism evidence="3">
    <name type="scientific">Sesamum radiatum</name>
    <name type="common">Black benniseed</name>
    <dbReference type="NCBI Taxonomy" id="300843"/>
    <lineage>
        <taxon>Eukaryota</taxon>
        <taxon>Viridiplantae</taxon>
        <taxon>Streptophyta</taxon>
        <taxon>Embryophyta</taxon>
        <taxon>Tracheophyta</taxon>
        <taxon>Spermatophyta</taxon>
        <taxon>Magnoliopsida</taxon>
        <taxon>eudicotyledons</taxon>
        <taxon>Gunneridae</taxon>
        <taxon>Pentapetalae</taxon>
        <taxon>asterids</taxon>
        <taxon>lamiids</taxon>
        <taxon>Lamiales</taxon>
        <taxon>Pedaliaceae</taxon>
        <taxon>Sesamum</taxon>
    </lineage>
</organism>
<feature type="transmembrane region" description="Helical" evidence="2">
    <location>
        <begin position="84"/>
        <end position="105"/>
    </location>
</feature>
<keyword evidence="2" id="KW-0472">Membrane</keyword>
<proteinExistence type="predicted"/>
<feature type="transmembrane region" description="Helical" evidence="2">
    <location>
        <begin position="236"/>
        <end position="260"/>
    </location>
</feature>
<name>A0AAW2J922_SESRA</name>
<reference evidence="3" key="1">
    <citation type="submission" date="2020-06" db="EMBL/GenBank/DDBJ databases">
        <authorList>
            <person name="Li T."/>
            <person name="Hu X."/>
            <person name="Zhang T."/>
            <person name="Song X."/>
            <person name="Zhang H."/>
            <person name="Dai N."/>
            <person name="Sheng W."/>
            <person name="Hou X."/>
            <person name="Wei L."/>
        </authorList>
    </citation>
    <scope>NUCLEOTIDE SEQUENCE</scope>
    <source>
        <strain evidence="3">G02</strain>
        <tissue evidence="3">Leaf</tissue>
    </source>
</reference>
<evidence type="ECO:0000256" key="1">
    <source>
        <dbReference type="SAM" id="MobiDB-lite"/>
    </source>
</evidence>
<gene>
    <name evidence="3" type="ORF">Sradi_7034700</name>
</gene>
<evidence type="ECO:0000256" key="2">
    <source>
        <dbReference type="SAM" id="Phobius"/>
    </source>
</evidence>
<reference evidence="3" key="2">
    <citation type="journal article" date="2024" name="Plant">
        <title>Genomic evolution and insights into agronomic trait innovations of Sesamum species.</title>
        <authorList>
            <person name="Miao H."/>
            <person name="Wang L."/>
            <person name="Qu L."/>
            <person name="Liu H."/>
            <person name="Sun Y."/>
            <person name="Le M."/>
            <person name="Wang Q."/>
            <person name="Wei S."/>
            <person name="Zheng Y."/>
            <person name="Lin W."/>
            <person name="Duan Y."/>
            <person name="Cao H."/>
            <person name="Xiong S."/>
            <person name="Wang X."/>
            <person name="Wei L."/>
            <person name="Li C."/>
            <person name="Ma Q."/>
            <person name="Ju M."/>
            <person name="Zhao R."/>
            <person name="Li G."/>
            <person name="Mu C."/>
            <person name="Tian Q."/>
            <person name="Mei H."/>
            <person name="Zhang T."/>
            <person name="Gao T."/>
            <person name="Zhang H."/>
        </authorList>
    </citation>
    <scope>NUCLEOTIDE SEQUENCE</scope>
    <source>
        <strain evidence="3">G02</strain>
    </source>
</reference>
<dbReference type="AlphaFoldDB" id="A0AAW2J922"/>
<feature type="transmembrane region" description="Helical" evidence="2">
    <location>
        <begin position="148"/>
        <end position="168"/>
    </location>
</feature>
<feature type="transmembrane region" description="Helical" evidence="2">
    <location>
        <begin position="54"/>
        <end position="72"/>
    </location>
</feature>
<evidence type="ECO:0000313" key="3">
    <source>
        <dbReference type="EMBL" id="KAL0291091.1"/>
    </source>
</evidence>
<keyword evidence="2" id="KW-0812">Transmembrane</keyword>
<protein>
    <submittedName>
        <fullName evidence="3">Uncharacterized protein</fullName>
    </submittedName>
</protein>
<keyword evidence="2" id="KW-1133">Transmembrane helix</keyword>
<feature type="region of interest" description="Disordered" evidence="1">
    <location>
        <begin position="542"/>
        <end position="568"/>
    </location>
</feature>
<dbReference type="PANTHER" id="PTHR35307">
    <property type="entry name" value="PROTEIN, PUTATIVE-RELATED"/>
    <property type="match status" value="1"/>
</dbReference>
<feature type="transmembrane region" description="Helical" evidence="2">
    <location>
        <begin position="20"/>
        <end position="42"/>
    </location>
</feature>
<comment type="caution">
    <text evidence="3">The sequence shown here is derived from an EMBL/GenBank/DDBJ whole genome shotgun (WGS) entry which is preliminary data.</text>
</comment>
<dbReference type="PANTHER" id="PTHR35307:SF3">
    <property type="entry name" value="DUF4220 DOMAIN-CONTAINING PROTEIN"/>
    <property type="match status" value="1"/>
</dbReference>
<feature type="transmembrane region" description="Helical" evidence="2">
    <location>
        <begin position="112"/>
        <end position="132"/>
    </location>
</feature>
<accession>A0AAW2J922</accession>
<sequence length="568" mass="64448">MDDLDPAIQAKLDEVMPWIGLYIAVASAICTLAITADLFNGLRFKKLWFPCKYFSLNAASLTILGVAMKLPVDLNTLFMYESDGLARFSSLVFMSTAMANFMLSLGSMDKEILMNVVALGILVITIMANFWIQVFQLRSFFSYDNGNMFSATSMLLLLATFISSAITLPTSKRSLESKYQEMHKVTMREEGTMTIGRGFKIDKWMIDGMKKYWVMAETSNLQFVMARSVFCTTSSIMMVLISKLLVLIPTLLIVPILLCFKKFKTQCSSELTTPNSSMGSKSRGDAKLNLSRFVLLLDGEPELPERTLENIFHQADKVIEMENHNAIQLMSSVIEGLSLVKLIEKTLDENGELMNIRNAADVVWARVVIYRKWQDVDLRRISTRCNSSKSVLQELSSNAETTMVEFKRKVNDFLMENPLNWPANITAANSMYRITRTILLLYQEENEQVDEGLFERLSIMIADIMAACFTNLAHVIITMCHRKAIEKREKSVHEAFLLLGKTERICELLQRQDWPPLDHEKAAYIEEWRNFFLKDNDNSMTITSTSSDDEAAENPVSNGEQITVAVDT</sequence>